<dbReference type="EMBL" id="GGEC01077274">
    <property type="protein sequence ID" value="MBX57758.1"/>
    <property type="molecule type" value="Transcribed_RNA"/>
</dbReference>
<reference evidence="2" key="1">
    <citation type="submission" date="2018-02" db="EMBL/GenBank/DDBJ databases">
        <title>Rhizophora mucronata_Transcriptome.</title>
        <authorList>
            <person name="Meera S.P."/>
            <person name="Sreeshan A."/>
            <person name="Augustine A."/>
        </authorList>
    </citation>
    <scope>NUCLEOTIDE SEQUENCE</scope>
    <source>
        <tissue evidence="2">Leaf</tissue>
    </source>
</reference>
<evidence type="ECO:0000313" key="2">
    <source>
        <dbReference type="EMBL" id="MBX57758.1"/>
    </source>
</evidence>
<proteinExistence type="predicted"/>
<keyword evidence="1" id="KW-0472">Membrane</keyword>
<dbReference type="AlphaFoldDB" id="A0A2P2PSP1"/>
<protein>
    <submittedName>
        <fullName evidence="2">Uncharacterized protein</fullName>
    </submittedName>
</protein>
<evidence type="ECO:0000256" key="1">
    <source>
        <dbReference type="SAM" id="Phobius"/>
    </source>
</evidence>
<organism evidence="2">
    <name type="scientific">Rhizophora mucronata</name>
    <name type="common">Asiatic mangrove</name>
    <dbReference type="NCBI Taxonomy" id="61149"/>
    <lineage>
        <taxon>Eukaryota</taxon>
        <taxon>Viridiplantae</taxon>
        <taxon>Streptophyta</taxon>
        <taxon>Embryophyta</taxon>
        <taxon>Tracheophyta</taxon>
        <taxon>Spermatophyta</taxon>
        <taxon>Magnoliopsida</taxon>
        <taxon>eudicotyledons</taxon>
        <taxon>Gunneridae</taxon>
        <taxon>Pentapetalae</taxon>
        <taxon>rosids</taxon>
        <taxon>fabids</taxon>
        <taxon>Malpighiales</taxon>
        <taxon>Rhizophoraceae</taxon>
        <taxon>Rhizophora</taxon>
    </lineage>
</organism>
<keyword evidence="1" id="KW-1133">Transmembrane helix</keyword>
<feature type="transmembrane region" description="Helical" evidence="1">
    <location>
        <begin position="21"/>
        <end position="39"/>
    </location>
</feature>
<sequence>MDKGNQEKKKEKRKEVGHFDRSSLQILFYFIFLVIYSDLD</sequence>
<accession>A0A2P2PSP1</accession>
<keyword evidence="1" id="KW-0812">Transmembrane</keyword>
<name>A0A2P2PSP1_RHIMU</name>